<protein>
    <recommendedName>
        <fullName evidence="3">Amidohydrolase 3 domain-containing protein</fullName>
    </recommendedName>
</protein>
<name>A0A2C6MFN8_9FIRM</name>
<keyword evidence="2" id="KW-1185">Reference proteome</keyword>
<comment type="caution">
    <text evidence="1">The sequence shown here is derived from an EMBL/GenBank/DDBJ whole genome shotgun (WGS) entry which is preliminary data.</text>
</comment>
<reference evidence="1 2" key="1">
    <citation type="submission" date="2013-09" db="EMBL/GenBank/DDBJ databases">
        <title>Biodegradation of hydrocarbons in the deep terrestrial subsurface : characterization of a microbial consortium composed of two Desulfotomaculum species originating from a deep geological formation.</title>
        <authorList>
            <person name="Aullo T."/>
            <person name="Berlendis S."/>
            <person name="Lascourreges J.-F."/>
            <person name="Dessort D."/>
            <person name="Saint-Laurent S."/>
            <person name="Schraauwers B."/>
            <person name="Mas J."/>
            <person name="Magot M."/>
            <person name="Ranchou-Peyruse A."/>
        </authorList>
    </citation>
    <scope>NUCLEOTIDE SEQUENCE [LARGE SCALE GENOMIC DNA]</scope>
    <source>
        <strain evidence="1 2">Bs107</strain>
    </source>
</reference>
<dbReference type="Gene3D" id="2.30.40.10">
    <property type="entry name" value="Urease, subunit C, domain 1"/>
    <property type="match status" value="1"/>
</dbReference>
<dbReference type="AlphaFoldDB" id="A0A2C6MFN8"/>
<dbReference type="Proteomes" id="UP000222564">
    <property type="component" value="Unassembled WGS sequence"/>
</dbReference>
<dbReference type="EMBL" id="AWQQ01000049">
    <property type="protein sequence ID" value="PHJ38512.1"/>
    <property type="molecule type" value="Genomic_DNA"/>
</dbReference>
<dbReference type="GO" id="GO:0016810">
    <property type="term" value="F:hydrolase activity, acting on carbon-nitrogen (but not peptide) bonds"/>
    <property type="evidence" value="ECO:0007669"/>
    <property type="project" value="InterPro"/>
</dbReference>
<gene>
    <name evidence="1" type="ORF">P378_09910</name>
</gene>
<organism evidence="1 2">
    <name type="scientific">Desulforamulus profundi</name>
    <dbReference type="NCBI Taxonomy" id="1383067"/>
    <lineage>
        <taxon>Bacteria</taxon>
        <taxon>Bacillati</taxon>
        <taxon>Bacillota</taxon>
        <taxon>Clostridia</taxon>
        <taxon>Eubacteriales</taxon>
        <taxon>Peptococcaceae</taxon>
        <taxon>Desulforamulus</taxon>
    </lineage>
</organism>
<evidence type="ECO:0008006" key="3">
    <source>
        <dbReference type="Google" id="ProtNLM"/>
    </source>
</evidence>
<evidence type="ECO:0000313" key="2">
    <source>
        <dbReference type="Proteomes" id="UP000222564"/>
    </source>
</evidence>
<dbReference type="SUPFAM" id="SSF51338">
    <property type="entry name" value="Composite domain of metallo-dependent hydrolases"/>
    <property type="match status" value="1"/>
</dbReference>
<proteinExistence type="predicted"/>
<accession>A0A2C6MFN8</accession>
<evidence type="ECO:0000313" key="1">
    <source>
        <dbReference type="EMBL" id="PHJ38512.1"/>
    </source>
</evidence>
<dbReference type="InterPro" id="IPR011059">
    <property type="entry name" value="Metal-dep_hydrolase_composite"/>
</dbReference>
<sequence>MQVFDLVIKNGRIAAIGTDLARYGTKTIEAGGNGWD</sequence>